<dbReference type="InterPro" id="IPR005467">
    <property type="entry name" value="His_kinase_dom"/>
</dbReference>
<protein>
    <recommendedName>
        <fullName evidence="2">histidine kinase</fullName>
        <ecNumber evidence="2">2.7.13.3</ecNumber>
    </recommendedName>
</protein>
<organism evidence="9 10">
    <name type="scientific">Confluentibacter flavum</name>
    <dbReference type="NCBI Taxonomy" id="1909700"/>
    <lineage>
        <taxon>Bacteria</taxon>
        <taxon>Pseudomonadati</taxon>
        <taxon>Bacteroidota</taxon>
        <taxon>Flavobacteriia</taxon>
        <taxon>Flavobacteriales</taxon>
        <taxon>Flavobacteriaceae</taxon>
        <taxon>Confluentibacter</taxon>
    </lineage>
</organism>
<evidence type="ECO:0000256" key="4">
    <source>
        <dbReference type="ARBA" id="ARBA00022679"/>
    </source>
</evidence>
<evidence type="ECO:0000313" key="9">
    <source>
        <dbReference type="EMBL" id="PKQ45228.1"/>
    </source>
</evidence>
<dbReference type="OrthoDB" id="9811889at2"/>
<dbReference type="Pfam" id="PF13426">
    <property type="entry name" value="PAS_9"/>
    <property type="match status" value="2"/>
</dbReference>
<sequence length="1409" mass="161165">MKDKSNDSIGTLSTEERLQNAINKLSLQNEVMNKRAQELILANKLRLFESNEKAARADELIIANKELAFQQMEKEKRAVALTASNDKLHETEIRLNKVNRLYSFLNHINKTILRVKDEQTLFNEVCRIAVEIGNFKMAWIGIADISRRKIQLVASNGSTEEDIKLLSDKTYHIEGLTDKILHGSEYYAIPNIQAEDIIRWQDYAAARGFISAVSLPIKKSGKVIGTFDMYSSETNLFNDEEIKMLREVAEDISFGVDLFEKEKIHQDTEMLVLKNEKRFRSLIEHGVDMKTLKTREGKALYGSPSVEKSLGYSSEEFLHIYPLGLIHPDEIESYLQKRDALLKTPGKSFDFKQRRLHKNGNWIWCEGVVTNLLEEDGINALVSNFRDISEKKVAEESIIESEKEIMAMAESMPQMVWVTTGDGKNIFFNKQWVDYTGLTLEQSYGDGWLIPFHEDDKPLAWEAWNNAVINLAEYSVECRLRKYDGSYQWWLIRGVPKINEQGQIEKWYGNCTDIEKIKQAEEQVRKSEVFNRGVLNSLISHIAVVDGTGNIISVNETWKQFALENGETTLERIGVGSNYFEVCRQSAASGDKIAGEALNGMMEVMNNKSTSFYLEYPCHSPDEQRWFGMNVKRFEGNVAMLVVAHLNITERKLAENKLIITSNELQHALSDITKIMDSSLDVICAVDAKGNFLKVSAASEAVWGYKPEELIGKSLVNFVYREDKDRTELTSAMVMTGNNLNHFENRYVRKDGSLVPIEWTARWDKKGQVRYGIARDVTEKKRLEKAFEIERQQFFDLFSEAPSSMGVLSGPDHRFEMANPPCLQLIGKKDIIGKNLKDVLPEIMQQGFIEILDSVYQTGKTFYANEILIKLDANNDGILVDSYLNLLYQPHKGSNGKTDGILFFAVDVSEQVLSRKKIEESEARLKEAQALSHISNWGIDLAAGVNTWSDEFYHICGMNPGEIAPSSEAFLSFVHPEDAAYVQEEIHKTFETFAASHFYSRIFTRDGILKYVYSEWKIELDENDKPIRLYGILQDITEPILAKEKLELTQFTFDHAGDAIFWMTSDARIVDVNEAACVSLGYTRQELLRLSVPDIDLDFNVETWSAFFPELRKKHSISIEAKQLRKDGSLFPVEIRSNYIKFGDKEFSCAFIRDITERKKVEQNLERQHRELQKTNTELDRFVYSTSHDLRAPLASLLGLIDITTDEVEPNNELLIEYLGMMKQSVLKLDNFIGDILTYSRNVRTELENEDIVFDDMIQEVLEKHKFMEMASEFKLKVDVKQKAAFISDKRRINIILNNLISNAIKYKDDTKEKSFVHVSVQSDRKNATIIIEDNGIGVAEKDKKKIFEMFYRASTQSTGSGLGLYIVQETIDRLGATMTLESEKSVGSKFTITIFNLLDDENENNITD</sequence>
<dbReference type="SUPFAM" id="SSF55874">
    <property type="entry name" value="ATPase domain of HSP90 chaperone/DNA topoisomerase II/histidine kinase"/>
    <property type="match status" value="1"/>
</dbReference>
<dbReference type="Pfam" id="PF02518">
    <property type="entry name" value="HATPase_c"/>
    <property type="match status" value="1"/>
</dbReference>
<dbReference type="EC" id="2.7.13.3" evidence="2"/>
<dbReference type="PANTHER" id="PTHR43304">
    <property type="entry name" value="PHYTOCHROME-LIKE PROTEIN CPH1"/>
    <property type="match status" value="1"/>
</dbReference>
<keyword evidence="5" id="KW-0418">Kinase</keyword>
<dbReference type="Pfam" id="PF00512">
    <property type="entry name" value="HisKA"/>
    <property type="match status" value="1"/>
</dbReference>
<feature type="domain" description="PAC" evidence="8">
    <location>
        <begin position="741"/>
        <end position="789"/>
    </location>
</feature>
<dbReference type="Pfam" id="PF08448">
    <property type="entry name" value="PAS_4"/>
    <property type="match status" value="1"/>
</dbReference>
<evidence type="ECO:0000256" key="5">
    <source>
        <dbReference type="ARBA" id="ARBA00022777"/>
    </source>
</evidence>
<dbReference type="SUPFAM" id="SSF47384">
    <property type="entry name" value="Homodimeric domain of signal transducing histidine kinase"/>
    <property type="match status" value="1"/>
</dbReference>
<feature type="domain" description="PAC" evidence="8">
    <location>
        <begin position="474"/>
        <end position="526"/>
    </location>
</feature>
<dbReference type="InterPro" id="IPR036097">
    <property type="entry name" value="HisK_dim/P_sf"/>
</dbReference>
<dbReference type="CDD" id="cd00075">
    <property type="entry name" value="HATPase"/>
    <property type="match status" value="1"/>
</dbReference>
<dbReference type="EMBL" id="PJEO01000030">
    <property type="protein sequence ID" value="PKQ45228.1"/>
    <property type="molecule type" value="Genomic_DNA"/>
</dbReference>
<dbReference type="PROSITE" id="PS50109">
    <property type="entry name" value="HIS_KIN"/>
    <property type="match status" value="1"/>
</dbReference>
<dbReference type="CDD" id="cd00082">
    <property type="entry name" value="HisKA"/>
    <property type="match status" value="1"/>
</dbReference>
<feature type="domain" description="Histidine kinase" evidence="6">
    <location>
        <begin position="1185"/>
        <end position="1399"/>
    </location>
</feature>
<evidence type="ECO:0000313" key="10">
    <source>
        <dbReference type="Proteomes" id="UP000233435"/>
    </source>
</evidence>
<dbReference type="Gene3D" id="2.10.70.100">
    <property type="match status" value="1"/>
</dbReference>
<dbReference type="InterPro" id="IPR000014">
    <property type="entry name" value="PAS"/>
</dbReference>
<feature type="domain" description="PAS" evidence="7">
    <location>
        <begin position="275"/>
        <end position="345"/>
    </location>
</feature>
<feature type="domain" description="PAC" evidence="8">
    <location>
        <begin position="996"/>
        <end position="1048"/>
    </location>
</feature>
<dbReference type="InterPro" id="IPR001610">
    <property type="entry name" value="PAC"/>
</dbReference>
<proteinExistence type="predicted"/>
<dbReference type="PROSITE" id="PS50112">
    <property type="entry name" value="PAS"/>
    <property type="match status" value="5"/>
</dbReference>
<evidence type="ECO:0000256" key="3">
    <source>
        <dbReference type="ARBA" id="ARBA00022553"/>
    </source>
</evidence>
<feature type="domain" description="PAS" evidence="7">
    <location>
        <begin position="1045"/>
        <end position="1088"/>
    </location>
</feature>
<dbReference type="PROSITE" id="PS50113">
    <property type="entry name" value="PAC"/>
    <property type="match status" value="5"/>
</dbReference>
<dbReference type="Gene3D" id="3.30.450.20">
    <property type="entry name" value="PAS domain"/>
    <property type="match status" value="7"/>
</dbReference>
<dbReference type="SMART" id="SM00091">
    <property type="entry name" value="PAS"/>
    <property type="match status" value="6"/>
</dbReference>
<dbReference type="Pfam" id="PF13185">
    <property type="entry name" value="GAF_2"/>
    <property type="match status" value="1"/>
</dbReference>
<dbReference type="InterPro" id="IPR013655">
    <property type="entry name" value="PAS_fold_3"/>
</dbReference>
<dbReference type="Gene3D" id="3.30.565.10">
    <property type="entry name" value="Histidine kinase-like ATPase, C-terminal domain"/>
    <property type="match status" value="1"/>
</dbReference>
<dbReference type="CDD" id="cd00130">
    <property type="entry name" value="PAS"/>
    <property type="match status" value="5"/>
</dbReference>
<keyword evidence="10" id="KW-1185">Reference proteome</keyword>
<dbReference type="InterPro" id="IPR035965">
    <property type="entry name" value="PAS-like_dom_sf"/>
</dbReference>
<dbReference type="PRINTS" id="PR00344">
    <property type="entry name" value="BCTRLSENSOR"/>
</dbReference>
<evidence type="ECO:0000259" key="6">
    <source>
        <dbReference type="PROSITE" id="PS50109"/>
    </source>
</evidence>
<comment type="caution">
    <text evidence="9">The sequence shown here is derived from an EMBL/GenBank/DDBJ whole genome shotgun (WGS) entry which is preliminary data.</text>
</comment>
<dbReference type="InterPro" id="IPR052162">
    <property type="entry name" value="Sensor_kinase/Photoreceptor"/>
</dbReference>
<dbReference type="Proteomes" id="UP000233435">
    <property type="component" value="Unassembled WGS sequence"/>
</dbReference>
<dbReference type="GO" id="GO:0000155">
    <property type="term" value="F:phosphorelay sensor kinase activity"/>
    <property type="evidence" value="ECO:0007669"/>
    <property type="project" value="InterPro"/>
</dbReference>
<feature type="domain" description="PAC" evidence="8">
    <location>
        <begin position="1117"/>
        <end position="1167"/>
    </location>
</feature>
<dbReference type="InterPro" id="IPR003594">
    <property type="entry name" value="HATPase_dom"/>
</dbReference>
<dbReference type="SMART" id="SM00086">
    <property type="entry name" value="PAC"/>
    <property type="match status" value="5"/>
</dbReference>
<dbReference type="SMART" id="SM00387">
    <property type="entry name" value="HATPase_c"/>
    <property type="match status" value="1"/>
</dbReference>
<dbReference type="Gene3D" id="1.10.287.130">
    <property type="match status" value="1"/>
</dbReference>
<accession>A0A2N3HK49</accession>
<dbReference type="InterPro" id="IPR013656">
    <property type="entry name" value="PAS_4"/>
</dbReference>
<dbReference type="SMART" id="SM00388">
    <property type="entry name" value="HisKA"/>
    <property type="match status" value="1"/>
</dbReference>
<dbReference type="InterPro" id="IPR036890">
    <property type="entry name" value="HATPase_C_sf"/>
</dbReference>
<feature type="domain" description="PAS" evidence="7">
    <location>
        <begin position="921"/>
        <end position="993"/>
    </location>
</feature>
<dbReference type="InterPro" id="IPR000700">
    <property type="entry name" value="PAS-assoc_C"/>
</dbReference>
<evidence type="ECO:0000256" key="1">
    <source>
        <dbReference type="ARBA" id="ARBA00000085"/>
    </source>
</evidence>
<dbReference type="Gene3D" id="3.30.450.40">
    <property type="match status" value="1"/>
</dbReference>
<feature type="domain" description="PAS" evidence="7">
    <location>
        <begin position="401"/>
        <end position="445"/>
    </location>
</feature>
<evidence type="ECO:0000259" key="7">
    <source>
        <dbReference type="PROSITE" id="PS50112"/>
    </source>
</evidence>
<comment type="catalytic activity">
    <reaction evidence="1">
        <text>ATP + protein L-histidine = ADP + protein N-phospho-L-histidine.</text>
        <dbReference type="EC" id="2.7.13.3"/>
    </reaction>
</comment>
<dbReference type="NCBIfam" id="TIGR00229">
    <property type="entry name" value="sensory_box"/>
    <property type="match status" value="4"/>
</dbReference>
<dbReference type="InterPro" id="IPR029016">
    <property type="entry name" value="GAF-like_dom_sf"/>
</dbReference>
<evidence type="ECO:0000259" key="8">
    <source>
        <dbReference type="PROSITE" id="PS50113"/>
    </source>
</evidence>
<feature type="domain" description="PAS" evidence="7">
    <location>
        <begin position="668"/>
        <end position="738"/>
    </location>
</feature>
<dbReference type="InterPro" id="IPR003018">
    <property type="entry name" value="GAF"/>
</dbReference>
<reference evidence="9 10" key="1">
    <citation type="submission" date="2017-12" db="EMBL/GenBank/DDBJ databases">
        <title>Confluentibacter flavum sp. nov., isolated from the saline lake.</title>
        <authorList>
            <person name="Yu L."/>
        </authorList>
    </citation>
    <scope>NUCLEOTIDE SEQUENCE [LARGE SCALE GENOMIC DNA]</scope>
    <source>
        <strain evidence="9 10">3B</strain>
    </source>
</reference>
<keyword evidence="3" id="KW-0597">Phosphoprotein</keyword>
<feature type="domain" description="PAC" evidence="8">
    <location>
        <begin position="347"/>
        <end position="400"/>
    </location>
</feature>
<dbReference type="PANTHER" id="PTHR43304:SF1">
    <property type="entry name" value="PAC DOMAIN-CONTAINING PROTEIN"/>
    <property type="match status" value="1"/>
</dbReference>
<dbReference type="InterPro" id="IPR003661">
    <property type="entry name" value="HisK_dim/P_dom"/>
</dbReference>
<dbReference type="SUPFAM" id="SSF55785">
    <property type="entry name" value="PYP-like sensor domain (PAS domain)"/>
    <property type="match status" value="7"/>
</dbReference>
<gene>
    <name evidence="9" type="ORF">CSW08_09065</name>
</gene>
<dbReference type="Pfam" id="PF08447">
    <property type="entry name" value="PAS_3"/>
    <property type="match status" value="3"/>
</dbReference>
<evidence type="ECO:0000256" key="2">
    <source>
        <dbReference type="ARBA" id="ARBA00012438"/>
    </source>
</evidence>
<name>A0A2N3HK49_9FLAO</name>
<keyword evidence="4" id="KW-0808">Transferase</keyword>
<dbReference type="InterPro" id="IPR004358">
    <property type="entry name" value="Sig_transdc_His_kin-like_C"/>
</dbReference>
<dbReference type="FunFam" id="3.30.450.20:FF:000099">
    <property type="entry name" value="Sensory box sensor histidine kinase"/>
    <property type="match status" value="1"/>
</dbReference>
<dbReference type="SUPFAM" id="SSF55781">
    <property type="entry name" value="GAF domain-like"/>
    <property type="match status" value="1"/>
</dbReference>